<keyword evidence="3" id="KW-0418">Kinase</keyword>
<evidence type="ECO:0000256" key="3">
    <source>
        <dbReference type="ARBA" id="ARBA00022777"/>
    </source>
</evidence>
<dbReference type="OMA" id="CAPWRHI"/>
<feature type="region of interest" description="Disordered" evidence="5">
    <location>
        <begin position="1014"/>
        <end position="1067"/>
    </location>
</feature>
<protein>
    <recommendedName>
        <fullName evidence="6">Protein kinase domain-containing protein</fullName>
    </recommendedName>
</protein>
<sequence>MSALISSMESSDSTFPRKGPLPPVRARPPSLPQSSVPAASAASVAQPASSPLPPTSSSWWTHAQRTSDKPELLSEREASSSINDGHTIVTVTVLAALAAATVTVAYRAYRTLTQTTTPAPRRPQLKRYDLPLSVREGCHSATLGRPEAASRMTTVPSQLSVTKAANEPGTASRGTSSSTQLHPHSSSAPSTCWVKEEKEDERGESGVGAAKVRGEDTLNSSADIRGVRTVLPQRDRSTFTEDARTPTVVAESGASSTPPSAVDTLAAAATQPSPSPQRSPSPAAATETLSTASNVLRRNYYDLASYRQSGMAAGAHGWIRVFGLLAAGAAAGQQHHGVGACEEGDTGSYLDKVATASHSLVGGGAVPLCSDDGVVFGLDRNRVFAGRAPRSLTCTYEGTPATTNQHSSLQHHMLSADAATTTAATASATASASASASAASTIYRSGTSSDALVQSSVASVWSSNTYATDAAPPATTPRLSEVPCLQRSGRCLSSIDPSALSGTTVGASRNSLSPDMKAAPLHTLSQLSLSSSRNGSISAGSTSGHTSSAIAAMQHATALSPAALARAQRNLQKDISALVATTAAARPPPSVAASTAHARRLSSSSRRSPGSVSPSASVTPLSVRSLSLERTPASERASLPGSIATLDTLSRASFTTVSFSAPQSARSQLSIITHVPAAAEPCNVEYAERQLMGSRSIPYPMRGERACPKGDTTAASEAVWVGAHAGVRQRRAAQLPCPRFVPGAALSTAQATRTNTEPEEYDEDSEEEQCSPTTLARRRTIAEQLALLTSRREQQHRHTQQLHGVLCEASSFSSTAAAVASPASSPAGVAPVRHDHASSAEEPHASCSCCYAAQSVSDVPPGVYSSLLMPYHCEDRVHSDVTTEMQQCKRRQLRELEKNFGSGSANEAAGADSKEGGVVEGVATTTAAGACTAASDGRARRQETTPLSLLAADVTDSGVAATSVKASAIAEAADQQLCPTQLHPTIFNTSVFGSDSRGGGGELKLPLKGSASAKNASATGLSHPSFSSAATCTDTPPTATVSVRPPAPPFLAPAAPPQKSAEPPHDRRVDDLTVKHQDDGSASYSISLIYHDSATGTSRTVNTSALPPLRHSGGAHVSSTIPGLSLKHMGSTALPRAAPAARVARLSVAAAGATTSLGGSTTTVAAAAARRRTSSPSSSRGAAEGTAKADRKPSISSSDTGVVPARTVRARLASSESLGGSPSATAKLMALTAGGASANPFAAPLPPTEPQHGPRLQGVAGRHGEMAIGAFLGGGACGKVYECLNTETGQVLAAKQIVFDAKDRKLRTRLKQLELELEVLTLAARHRVQSIVGFYGAEKRGHSVLMYLEYCQRGSLLDYMVVGNSADAAVSGDMSGKGERRVDDATATKNCSALPERPAACTAASGGAAACANAPSSAAYKSSRYDPSGGAPAAAVDPWRQTEAHDGAANCLITDSTLQGLRRAHRIQSRCELPHAEGSCSNSRAEEGAGAGAVRPAIGGPPRKTCARLEGGEEEGELHIRHCRTVTGSSSGSRSVAHSSSLWDTMPLSEALHPQMPPLSIEQLQCFTRQIVEGLCFMHEHNYAHLDVKTANVLVTADEQCRLADFGCAMRLIPPPAATDEGDAPAGEPASAPSAIEKFTPPTHSDKGADQNSGSSSSSSSTATPPAYPVLLDHDAVTELRGTALYMAPEMIRFESHAIGSPADIWSLGCVVMEMATGCAPWRHIAKDKLRVLYCIGSARVELPLPPLIRVWAEEAEALLAGEGITAVMTAEAQLSETVARSPPAAAEAESPLTLSANRDHGVAHTALGTRERVESHVTAAEDDAPYRQRRRLDSDSAVAAESGNEEHGALREGTDIPEDASDPQSSCLMTRRGTAATVAPCAPSRAASPTLMKDLLIFPASPQYVGTSSAHADVSDEEAATEVDEQLFQSQCRVMRLYIELQSFVSACVKLRPEDRSSAEELLRHPFLTL</sequence>
<reference evidence="7 8" key="1">
    <citation type="journal article" date="2015" name="PLoS Pathog.">
        <title>Leptomonas seymouri: Adaptations to the Dixenous Life Cycle Analyzed by Genome Sequencing, Transcriptome Profiling and Co-infection with Leishmania donovani.</title>
        <authorList>
            <person name="Kraeva N."/>
            <person name="Butenko A."/>
            <person name="Hlavacova J."/>
            <person name="Kostygov A."/>
            <person name="Myskova J."/>
            <person name="Grybchuk D."/>
            <person name="Lestinova T."/>
            <person name="Votypka J."/>
            <person name="Volf P."/>
            <person name="Opperdoes F."/>
            <person name="Flegontov P."/>
            <person name="Lukes J."/>
            <person name="Yurchenko V."/>
        </authorList>
    </citation>
    <scope>NUCLEOTIDE SEQUENCE [LARGE SCALE GENOMIC DNA]</scope>
    <source>
        <strain evidence="7 8">ATCC 30220</strain>
    </source>
</reference>
<dbReference type="InterPro" id="IPR050538">
    <property type="entry name" value="MAP_kinase_kinase_kinase"/>
</dbReference>
<feature type="compositionally biased region" description="Pro residues" evidence="5">
    <location>
        <begin position="1045"/>
        <end position="1056"/>
    </location>
</feature>
<evidence type="ECO:0000313" key="7">
    <source>
        <dbReference type="EMBL" id="KPI83139.1"/>
    </source>
</evidence>
<proteinExistence type="predicted"/>
<feature type="compositionally biased region" description="Acidic residues" evidence="5">
    <location>
        <begin position="757"/>
        <end position="769"/>
    </location>
</feature>
<dbReference type="VEuPathDB" id="TriTrypDB:Lsey_0430_0020"/>
<evidence type="ECO:0000256" key="5">
    <source>
        <dbReference type="SAM" id="MobiDB-lite"/>
    </source>
</evidence>
<accession>A0A0N0P2N0</accession>
<dbReference type="PROSITE" id="PS50011">
    <property type="entry name" value="PROTEIN_KINASE_DOM"/>
    <property type="match status" value="1"/>
</dbReference>
<dbReference type="Proteomes" id="UP000038009">
    <property type="component" value="Unassembled WGS sequence"/>
</dbReference>
<dbReference type="InterPro" id="IPR000719">
    <property type="entry name" value="Prot_kinase_dom"/>
</dbReference>
<feature type="domain" description="Protein kinase" evidence="6">
    <location>
        <begin position="1266"/>
        <end position="1969"/>
    </location>
</feature>
<dbReference type="PANTHER" id="PTHR48016:SF56">
    <property type="entry name" value="MAPKK KINASE"/>
    <property type="match status" value="1"/>
</dbReference>
<gene>
    <name evidence="7" type="ORF">ABL78_7836</name>
</gene>
<dbReference type="PANTHER" id="PTHR48016">
    <property type="entry name" value="MAP KINASE KINASE KINASE SSK2-RELATED-RELATED"/>
    <property type="match status" value="1"/>
</dbReference>
<feature type="region of interest" description="Disordered" evidence="5">
    <location>
        <begin position="746"/>
        <end position="775"/>
    </location>
</feature>
<feature type="compositionally biased region" description="Basic and acidic residues" evidence="5">
    <location>
        <begin position="194"/>
        <end position="204"/>
    </location>
</feature>
<feature type="compositionally biased region" description="Low complexity" evidence="5">
    <location>
        <begin position="1029"/>
        <end position="1040"/>
    </location>
</feature>
<dbReference type="EMBL" id="LJSK01000430">
    <property type="protein sequence ID" value="KPI83139.1"/>
    <property type="molecule type" value="Genomic_DNA"/>
</dbReference>
<dbReference type="GO" id="GO:0004672">
    <property type="term" value="F:protein kinase activity"/>
    <property type="evidence" value="ECO:0007669"/>
    <property type="project" value="InterPro"/>
</dbReference>
<feature type="region of interest" description="Disordered" evidence="5">
    <location>
        <begin position="1779"/>
        <end position="1866"/>
    </location>
</feature>
<feature type="region of interest" description="Disordered" evidence="5">
    <location>
        <begin position="1157"/>
        <end position="1203"/>
    </location>
</feature>
<keyword evidence="1" id="KW-0808">Transferase</keyword>
<dbReference type="OrthoDB" id="267678at2759"/>
<evidence type="ECO:0000256" key="2">
    <source>
        <dbReference type="ARBA" id="ARBA00022741"/>
    </source>
</evidence>
<dbReference type="Gene3D" id="3.30.200.20">
    <property type="entry name" value="Phosphorylase Kinase, domain 1"/>
    <property type="match status" value="1"/>
</dbReference>
<feature type="compositionally biased region" description="Polar residues" evidence="5">
    <location>
        <begin position="1014"/>
        <end position="1028"/>
    </location>
</feature>
<feature type="compositionally biased region" description="Polar residues" evidence="5">
    <location>
        <begin position="1"/>
        <end position="14"/>
    </location>
</feature>
<keyword evidence="2" id="KW-0547">Nucleotide-binding</keyword>
<feature type="region of interest" description="Disordered" evidence="5">
    <location>
        <begin position="1"/>
        <end position="80"/>
    </location>
</feature>
<feature type="compositionally biased region" description="Low complexity" evidence="5">
    <location>
        <begin position="32"/>
        <end position="49"/>
    </location>
</feature>
<feature type="compositionally biased region" description="Basic and acidic residues" evidence="5">
    <location>
        <begin position="233"/>
        <end position="244"/>
    </location>
</feature>
<feature type="region of interest" description="Disordered" evidence="5">
    <location>
        <begin position="583"/>
        <end position="639"/>
    </location>
</feature>
<evidence type="ECO:0000313" key="8">
    <source>
        <dbReference type="Proteomes" id="UP000038009"/>
    </source>
</evidence>
<keyword evidence="4" id="KW-0067">ATP-binding</keyword>
<dbReference type="FunFam" id="1.10.510.10:FF:001375">
    <property type="entry name" value="Protein kinase, putative"/>
    <property type="match status" value="1"/>
</dbReference>
<feature type="compositionally biased region" description="Basic and acidic residues" evidence="5">
    <location>
        <begin position="65"/>
        <end position="78"/>
    </location>
</feature>
<feature type="compositionally biased region" description="Low complexity" evidence="5">
    <location>
        <begin position="1624"/>
        <end position="1635"/>
    </location>
</feature>
<dbReference type="PROSITE" id="PS00108">
    <property type="entry name" value="PROTEIN_KINASE_ST"/>
    <property type="match status" value="1"/>
</dbReference>
<organism evidence="7 8">
    <name type="scientific">Leptomonas seymouri</name>
    <dbReference type="NCBI Taxonomy" id="5684"/>
    <lineage>
        <taxon>Eukaryota</taxon>
        <taxon>Discoba</taxon>
        <taxon>Euglenozoa</taxon>
        <taxon>Kinetoplastea</taxon>
        <taxon>Metakinetoplastina</taxon>
        <taxon>Trypanosomatida</taxon>
        <taxon>Trypanosomatidae</taxon>
        <taxon>Leishmaniinae</taxon>
        <taxon>Leptomonas</taxon>
    </lineage>
</organism>
<feature type="region of interest" description="Disordered" evidence="5">
    <location>
        <begin position="1476"/>
        <end position="1503"/>
    </location>
</feature>
<name>A0A0N0P2N0_LEPSE</name>
<feature type="region of interest" description="Disordered" evidence="5">
    <location>
        <begin position="1617"/>
        <end position="1665"/>
    </location>
</feature>
<dbReference type="Gene3D" id="1.10.510.10">
    <property type="entry name" value="Transferase(Phosphotransferase) domain 1"/>
    <property type="match status" value="1"/>
</dbReference>
<dbReference type="Pfam" id="PF00069">
    <property type="entry name" value="Pkinase"/>
    <property type="match status" value="3"/>
</dbReference>
<feature type="compositionally biased region" description="Low complexity" evidence="5">
    <location>
        <begin position="175"/>
        <end position="187"/>
    </location>
</feature>
<dbReference type="InterPro" id="IPR008271">
    <property type="entry name" value="Ser/Thr_kinase_AS"/>
</dbReference>
<dbReference type="InterPro" id="IPR011009">
    <property type="entry name" value="Kinase-like_dom_sf"/>
</dbReference>
<evidence type="ECO:0000256" key="4">
    <source>
        <dbReference type="ARBA" id="ARBA00022840"/>
    </source>
</evidence>
<feature type="region of interest" description="Disordered" evidence="5">
    <location>
        <begin position="143"/>
        <end position="287"/>
    </location>
</feature>
<feature type="compositionally biased region" description="Low complexity" evidence="5">
    <location>
        <begin position="1157"/>
        <end position="1183"/>
    </location>
</feature>
<comment type="caution">
    <text evidence="7">The sequence shown here is derived from an EMBL/GenBank/DDBJ whole genome shotgun (WGS) entry which is preliminary data.</text>
</comment>
<feature type="compositionally biased region" description="Low complexity" evidence="5">
    <location>
        <begin position="583"/>
        <end position="617"/>
    </location>
</feature>
<dbReference type="GO" id="GO:0005524">
    <property type="term" value="F:ATP binding"/>
    <property type="evidence" value="ECO:0007669"/>
    <property type="project" value="UniProtKB-KW"/>
</dbReference>
<evidence type="ECO:0000259" key="6">
    <source>
        <dbReference type="PROSITE" id="PS50011"/>
    </source>
</evidence>
<feature type="compositionally biased region" description="Polar residues" evidence="5">
    <location>
        <begin position="151"/>
        <end position="163"/>
    </location>
</feature>
<feature type="compositionally biased region" description="Low complexity" evidence="5">
    <location>
        <begin position="1780"/>
        <end position="1797"/>
    </location>
</feature>
<feature type="compositionally biased region" description="Pro residues" evidence="5">
    <location>
        <begin position="19"/>
        <end position="31"/>
    </location>
</feature>
<dbReference type="SUPFAM" id="SSF56112">
    <property type="entry name" value="Protein kinase-like (PK-like)"/>
    <property type="match status" value="1"/>
</dbReference>
<evidence type="ECO:0000256" key="1">
    <source>
        <dbReference type="ARBA" id="ARBA00022679"/>
    </source>
</evidence>
<feature type="compositionally biased region" description="Basic and acidic residues" evidence="5">
    <location>
        <begin position="1845"/>
        <end position="1855"/>
    </location>
</feature>
<dbReference type="SMART" id="SM00220">
    <property type="entry name" value="S_TKc"/>
    <property type="match status" value="1"/>
</dbReference>
<keyword evidence="8" id="KW-1185">Reference proteome</keyword>